<keyword evidence="2" id="KW-1185">Reference proteome</keyword>
<comment type="caution">
    <text evidence="1">The sequence shown here is derived from an EMBL/GenBank/DDBJ whole genome shotgun (WGS) entry which is preliminary data.</text>
</comment>
<reference evidence="1 2" key="1">
    <citation type="journal article" date="2024" name="Int. J. Mol. Sci.">
        <title>Exploration of Alicyclobacillus spp. Genome in Search of Antibiotic Resistance.</title>
        <authorList>
            <person name="Bucka-Kolendo J."/>
            <person name="Kiousi D.E."/>
            <person name="Dekowska A."/>
            <person name="Mikolajczuk-Szczyrba A."/>
            <person name="Karadedos D.M."/>
            <person name="Michael P."/>
            <person name="Galanis A."/>
            <person name="Sokolowska B."/>
        </authorList>
    </citation>
    <scope>NUCLEOTIDE SEQUENCE [LARGE SCALE GENOMIC DNA]</scope>
    <source>
        <strain evidence="1 2">KKP 3000</strain>
    </source>
</reference>
<organism evidence="1 2">
    <name type="scientific">Alicyclobacillus fastidiosus</name>
    <dbReference type="NCBI Taxonomy" id="392011"/>
    <lineage>
        <taxon>Bacteria</taxon>
        <taxon>Bacillati</taxon>
        <taxon>Bacillota</taxon>
        <taxon>Bacilli</taxon>
        <taxon>Bacillales</taxon>
        <taxon>Alicyclobacillaceae</taxon>
        <taxon>Alicyclobacillus</taxon>
    </lineage>
</organism>
<proteinExistence type="predicted"/>
<dbReference type="RefSeq" id="WP_368781053.1">
    <property type="nucleotide sequence ID" value="NZ_CP162942.1"/>
</dbReference>
<protein>
    <submittedName>
        <fullName evidence="1">Uncharacterized protein</fullName>
    </submittedName>
</protein>
<evidence type="ECO:0000313" key="2">
    <source>
        <dbReference type="Proteomes" id="UP001579974"/>
    </source>
</evidence>
<name>A0ABV5ALJ5_9BACL</name>
<dbReference type="Proteomes" id="UP001579974">
    <property type="component" value="Unassembled WGS sequence"/>
</dbReference>
<accession>A0ABV5ALJ5</accession>
<gene>
    <name evidence="1" type="ORF">KKP3000_003095</name>
</gene>
<evidence type="ECO:0000313" key="1">
    <source>
        <dbReference type="EMBL" id="MFB5193149.1"/>
    </source>
</evidence>
<sequence>MVELDNTAIIDVDQALYILRTAGSEALAVYLVYEAANLKDGLSVGDIAELTNLSVVQVEKACYQFGMAFLGINSDFKG</sequence>
<dbReference type="EMBL" id="JBDXSU010000043">
    <property type="protein sequence ID" value="MFB5193149.1"/>
    <property type="molecule type" value="Genomic_DNA"/>
</dbReference>